<keyword evidence="2" id="KW-0472">Membrane</keyword>
<feature type="transmembrane region" description="Helical" evidence="2">
    <location>
        <begin position="25"/>
        <end position="44"/>
    </location>
</feature>
<comment type="caution">
    <text evidence="3">The sequence shown here is derived from an EMBL/GenBank/DDBJ whole genome shotgun (WGS) entry which is preliminary data.</text>
</comment>
<feature type="transmembrane region" description="Helical" evidence="2">
    <location>
        <begin position="123"/>
        <end position="144"/>
    </location>
</feature>
<dbReference type="Proteomes" id="UP000253562">
    <property type="component" value="Unassembled WGS sequence"/>
</dbReference>
<feature type="region of interest" description="Disordered" evidence="1">
    <location>
        <begin position="1"/>
        <end position="21"/>
    </location>
</feature>
<dbReference type="RefSeq" id="WP_114371838.1">
    <property type="nucleotide sequence ID" value="NZ_QPEX01000045.1"/>
</dbReference>
<feature type="transmembrane region" description="Helical" evidence="2">
    <location>
        <begin position="81"/>
        <end position="103"/>
    </location>
</feature>
<evidence type="ECO:0000256" key="1">
    <source>
        <dbReference type="SAM" id="MobiDB-lite"/>
    </source>
</evidence>
<protein>
    <submittedName>
        <fullName evidence="3">Uncharacterized protein</fullName>
    </submittedName>
</protein>
<evidence type="ECO:0000256" key="2">
    <source>
        <dbReference type="SAM" id="Phobius"/>
    </source>
</evidence>
<dbReference type="EMBL" id="QPEX01000045">
    <property type="protein sequence ID" value="RCS41050.1"/>
    <property type="molecule type" value="Genomic_DNA"/>
</dbReference>
<name>A0A368KNG1_9BACT</name>
<feature type="transmembrane region" description="Helical" evidence="2">
    <location>
        <begin position="56"/>
        <end position="74"/>
    </location>
</feature>
<keyword evidence="2" id="KW-1133">Transmembrane helix</keyword>
<reference evidence="3 4" key="1">
    <citation type="submission" date="2018-07" db="EMBL/GenBank/DDBJ databases">
        <title>Comparative genomes isolates from brazilian mangrove.</title>
        <authorList>
            <person name="De Araujo J.E."/>
            <person name="Taketani R.G."/>
            <person name="Silva M.C.P."/>
            <person name="Lourenco M.V."/>
            <person name="Oliveira V.M."/>
            <person name="Andreote F.D."/>
        </authorList>
    </citation>
    <scope>NUCLEOTIDE SEQUENCE [LARGE SCALE GENOMIC DNA]</scope>
    <source>
        <strain evidence="3 4">HEX PRIS-MGV</strain>
    </source>
</reference>
<evidence type="ECO:0000313" key="4">
    <source>
        <dbReference type="Proteomes" id="UP000253562"/>
    </source>
</evidence>
<feature type="transmembrane region" description="Helical" evidence="2">
    <location>
        <begin position="156"/>
        <end position="177"/>
    </location>
</feature>
<dbReference type="AlphaFoldDB" id="A0A368KNG1"/>
<feature type="transmembrane region" description="Helical" evidence="2">
    <location>
        <begin position="197"/>
        <end position="220"/>
    </location>
</feature>
<evidence type="ECO:0000313" key="3">
    <source>
        <dbReference type="EMBL" id="RCS41050.1"/>
    </source>
</evidence>
<organism evidence="3 4">
    <name type="scientific">Bremerella cremea</name>
    <dbReference type="NCBI Taxonomy" id="1031537"/>
    <lineage>
        <taxon>Bacteria</taxon>
        <taxon>Pseudomonadati</taxon>
        <taxon>Planctomycetota</taxon>
        <taxon>Planctomycetia</taxon>
        <taxon>Pirellulales</taxon>
        <taxon>Pirellulaceae</taxon>
        <taxon>Bremerella</taxon>
    </lineage>
</organism>
<gene>
    <name evidence="3" type="ORF">DTL42_20910</name>
</gene>
<keyword evidence="2" id="KW-0812">Transmembrane</keyword>
<proteinExistence type="predicted"/>
<dbReference type="OrthoDB" id="291365at2"/>
<sequence>MIADLLSDEGKSNSKPAPQVSDHPWRLAASIFWAVVFLAISLLAPQLPEVFPHVQLGWMLACFLMAVSAACMTTGNLPLRLLAAAVGSAFAMTLLNGLIQYNLIADEMAFRPYPVVGVDGGSILGAALISLVVTLHCGRIELLLREVPLGQREKKGMCLGLVQSGWLMLVIVALLFAGPMLATDLSGKSALSGENPWLLLAVGGSLLVAGAGSGLLVALLPTRSQKTALAHQ</sequence>
<accession>A0A368KNG1</accession>